<evidence type="ECO:0000313" key="2">
    <source>
        <dbReference type="Proteomes" id="UP000703269"/>
    </source>
</evidence>
<dbReference type="EMBL" id="BPQB01000025">
    <property type="protein sequence ID" value="GJE92170.1"/>
    <property type="molecule type" value="Genomic_DNA"/>
</dbReference>
<organism evidence="1 2">
    <name type="scientific">Phanerochaete sordida</name>
    <dbReference type="NCBI Taxonomy" id="48140"/>
    <lineage>
        <taxon>Eukaryota</taxon>
        <taxon>Fungi</taxon>
        <taxon>Dikarya</taxon>
        <taxon>Basidiomycota</taxon>
        <taxon>Agaricomycotina</taxon>
        <taxon>Agaricomycetes</taxon>
        <taxon>Polyporales</taxon>
        <taxon>Phanerochaetaceae</taxon>
        <taxon>Phanerochaete</taxon>
    </lineage>
</organism>
<evidence type="ECO:0000313" key="1">
    <source>
        <dbReference type="EMBL" id="GJE92170.1"/>
    </source>
</evidence>
<comment type="caution">
    <text evidence="1">The sequence shown here is derived from an EMBL/GenBank/DDBJ whole genome shotgun (WGS) entry which is preliminary data.</text>
</comment>
<dbReference type="Proteomes" id="UP000703269">
    <property type="component" value="Unassembled WGS sequence"/>
</dbReference>
<gene>
    <name evidence="1" type="ORF">PsYK624_083230</name>
</gene>
<accession>A0A9P3LEE6</accession>
<proteinExistence type="predicted"/>
<keyword evidence="2" id="KW-1185">Reference proteome</keyword>
<reference evidence="1 2" key="1">
    <citation type="submission" date="2021-08" db="EMBL/GenBank/DDBJ databases">
        <title>Draft Genome Sequence of Phanerochaete sordida strain YK-624.</title>
        <authorList>
            <person name="Mori T."/>
            <person name="Dohra H."/>
            <person name="Suzuki T."/>
            <person name="Kawagishi H."/>
            <person name="Hirai H."/>
        </authorList>
    </citation>
    <scope>NUCLEOTIDE SEQUENCE [LARGE SCALE GENOMIC DNA]</scope>
    <source>
        <strain evidence="1 2">YK-624</strain>
    </source>
</reference>
<sequence>MAGDRGLPHRVSQRRVHSGTGGWTLHAGKRWTWGCISYPGRCSNMCFGVFAISNAQESSELQCKTWR</sequence>
<protein>
    <submittedName>
        <fullName evidence="1">Uncharacterized protein</fullName>
    </submittedName>
</protein>
<dbReference type="AlphaFoldDB" id="A0A9P3LEE6"/>
<name>A0A9P3LEE6_9APHY</name>